<name>A0A8I0ADK9_9FIRM</name>
<feature type="chain" id="PRO_5034712940" description="Fibronectin type-III domain-containing protein" evidence="1">
    <location>
        <begin position="27"/>
        <end position="609"/>
    </location>
</feature>
<reference evidence="3 4" key="1">
    <citation type="submission" date="2020-08" db="EMBL/GenBank/DDBJ databases">
        <title>Genome public.</title>
        <authorList>
            <person name="Liu C."/>
            <person name="Sun Q."/>
        </authorList>
    </citation>
    <scope>NUCLEOTIDE SEQUENCE [LARGE SCALE GENOMIC DNA]</scope>
    <source>
        <strain evidence="3 4">NSJ-10</strain>
    </source>
</reference>
<organism evidence="3 4">
    <name type="scientific">Coprococcus hominis</name>
    <name type="common">ex Liu et al. 2022</name>
    <dbReference type="NCBI Taxonomy" id="2763039"/>
    <lineage>
        <taxon>Bacteria</taxon>
        <taxon>Bacillati</taxon>
        <taxon>Bacillota</taxon>
        <taxon>Clostridia</taxon>
        <taxon>Lachnospirales</taxon>
        <taxon>Lachnospiraceae</taxon>
        <taxon>Coprococcus</taxon>
    </lineage>
</organism>
<dbReference type="PROSITE" id="PS50853">
    <property type="entry name" value="FN3"/>
    <property type="match status" value="1"/>
</dbReference>
<keyword evidence="1" id="KW-0732">Signal</keyword>
<gene>
    <name evidence="3" type="ORF">H8S09_02940</name>
</gene>
<accession>A0A8I0ADK9</accession>
<dbReference type="AlphaFoldDB" id="A0A8I0ADK9"/>
<comment type="caution">
    <text evidence="3">The sequence shown here is derived from an EMBL/GenBank/DDBJ whole genome shotgun (WGS) entry which is preliminary data.</text>
</comment>
<dbReference type="PROSITE" id="PS51257">
    <property type="entry name" value="PROKAR_LIPOPROTEIN"/>
    <property type="match status" value="1"/>
</dbReference>
<feature type="signal peptide" evidence="1">
    <location>
        <begin position="1"/>
        <end position="26"/>
    </location>
</feature>
<dbReference type="Proteomes" id="UP000615234">
    <property type="component" value="Unassembled WGS sequence"/>
</dbReference>
<dbReference type="InterPro" id="IPR036116">
    <property type="entry name" value="FN3_sf"/>
</dbReference>
<dbReference type="EMBL" id="JACOOX010000002">
    <property type="protein sequence ID" value="MBC5661858.1"/>
    <property type="molecule type" value="Genomic_DNA"/>
</dbReference>
<proteinExistence type="predicted"/>
<evidence type="ECO:0000313" key="3">
    <source>
        <dbReference type="EMBL" id="MBC5661858.1"/>
    </source>
</evidence>
<evidence type="ECO:0000259" key="2">
    <source>
        <dbReference type="PROSITE" id="PS50853"/>
    </source>
</evidence>
<feature type="domain" description="Fibronectin type-III" evidence="2">
    <location>
        <begin position="510"/>
        <end position="609"/>
    </location>
</feature>
<dbReference type="InterPro" id="IPR003961">
    <property type="entry name" value="FN3_dom"/>
</dbReference>
<protein>
    <recommendedName>
        <fullName evidence="2">Fibronectin type-III domain-containing protein</fullName>
    </recommendedName>
</protein>
<dbReference type="Gene3D" id="2.60.40.10">
    <property type="entry name" value="Immunoglobulins"/>
    <property type="match status" value="1"/>
</dbReference>
<keyword evidence="4" id="KW-1185">Reference proteome</keyword>
<dbReference type="RefSeq" id="WP_186847354.1">
    <property type="nucleotide sequence ID" value="NZ_JACOOX010000002.1"/>
</dbReference>
<dbReference type="SUPFAM" id="SSF49265">
    <property type="entry name" value="Fibronectin type III"/>
    <property type="match status" value="1"/>
</dbReference>
<dbReference type="InterPro" id="IPR013783">
    <property type="entry name" value="Ig-like_fold"/>
</dbReference>
<evidence type="ECO:0000313" key="4">
    <source>
        <dbReference type="Proteomes" id="UP000615234"/>
    </source>
</evidence>
<sequence>MKHFKKVSLMLAVLCMWVGCVMTVQAANGPNTGEYSAAYINIYNRGGTNTNHFVYVTGSQKAETVKGAVYDKKTNTLTLTNYKHPTMSIEANEMGDDFKIKLVGDNQIKSLIVWGYGYGGSVEILGDGTLTINKNKEKNCGITMQPEGTKAVLKVSGKAVVDVYAGTDKMPFYVNSISEKYKNCVDADTDKTLKTEAAYTDRYITYPVVWLSDEPSVFEVYMKDGDANSKYAIDMYDTSYYIYKLIYCKSLNLYYAHEIEHGYSAFNPFNMGYYKTLEEISAYTYRGKSSGEQEYIEDKTGKKCIFELDIKNGVISYVKCDLISIGSITDSNGEAADWYIGQPSSDNVVLTKEEWYNLDKDGSGYTASYVREPIKGYVNIYVSGTSYHLTAKKTTGCKHKEQVQSVKKKATFSADGKLVTKCKSCGETLSTKKINKISNVKLSKSIYTYDKKAKKPTVTVKDTKGKKLKKGKDYTVTYAKGRKAIGNYKVTIHLKGKKYNGQESLTFRIAPAGTSIKSAKAGKAKVTVNWKQQTRNTNGYIIQYSANKSFRNVKQITISSNKAKSKQITKLSTKKQYYVRLCTYKNVKKNGKTTKICSDWSNAVAVKTK</sequence>
<evidence type="ECO:0000256" key="1">
    <source>
        <dbReference type="SAM" id="SignalP"/>
    </source>
</evidence>